<comment type="caution">
    <text evidence="23">The sequence shown here is derived from an EMBL/GenBank/DDBJ whole genome shotgun (WGS) entry which is preliminary data.</text>
</comment>
<dbReference type="OrthoDB" id="619632at2759"/>
<keyword evidence="14" id="KW-0325">Glycoprotein</keyword>
<evidence type="ECO:0000256" key="5">
    <source>
        <dbReference type="ARBA" id="ARBA00022692"/>
    </source>
</evidence>
<keyword evidence="10 19" id="KW-1133">Transmembrane helix</keyword>
<dbReference type="InterPro" id="IPR003609">
    <property type="entry name" value="Pan_app"/>
</dbReference>
<feature type="domain" description="Bulb-type lectin" evidence="21">
    <location>
        <begin position="37"/>
        <end position="171"/>
    </location>
</feature>
<comment type="similarity">
    <text evidence="17">Belongs to the protein kinase superfamily. Ser/Thr protein kinase family.</text>
</comment>
<dbReference type="EMBL" id="PSQE01000004">
    <property type="protein sequence ID" value="RHN62963.1"/>
    <property type="molecule type" value="Genomic_DNA"/>
</dbReference>
<evidence type="ECO:0000259" key="20">
    <source>
        <dbReference type="PROSITE" id="PS50011"/>
    </source>
</evidence>
<dbReference type="Pfam" id="PF01453">
    <property type="entry name" value="B_lectin"/>
    <property type="match status" value="1"/>
</dbReference>
<evidence type="ECO:0000259" key="22">
    <source>
        <dbReference type="PROSITE" id="PS50948"/>
    </source>
</evidence>
<evidence type="ECO:0000313" key="23">
    <source>
        <dbReference type="EMBL" id="RHN62963.1"/>
    </source>
</evidence>
<dbReference type="AlphaFoldDB" id="A0A396IDT3"/>
<dbReference type="PANTHER" id="PTHR47974:SF3">
    <property type="entry name" value="RECEPTOR-LIKE SERINE_THREONINE-PROTEIN KINASE"/>
    <property type="match status" value="1"/>
</dbReference>
<dbReference type="Pfam" id="PF00069">
    <property type="entry name" value="Pkinase"/>
    <property type="match status" value="1"/>
</dbReference>
<dbReference type="SUPFAM" id="SSF51110">
    <property type="entry name" value="alpha-D-mannose-specific plant lectins"/>
    <property type="match status" value="1"/>
</dbReference>
<keyword evidence="5 19" id="KW-0812">Transmembrane</keyword>
<evidence type="ECO:0000256" key="18">
    <source>
        <dbReference type="PROSITE-ProRule" id="PRU10141"/>
    </source>
</evidence>
<comment type="catalytic activity">
    <reaction evidence="15 17">
        <text>L-threonyl-[protein] + ATP = O-phospho-L-threonyl-[protein] + ADP + H(+)</text>
        <dbReference type="Rhea" id="RHEA:46608"/>
        <dbReference type="Rhea" id="RHEA-COMP:11060"/>
        <dbReference type="Rhea" id="RHEA-COMP:11605"/>
        <dbReference type="ChEBI" id="CHEBI:15378"/>
        <dbReference type="ChEBI" id="CHEBI:30013"/>
        <dbReference type="ChEBI" id="CHEBI:30616"/>
        <dbReference type="ChEBI" id="CHEBI:61977"/>
        <dbReference type="ChEBI" id="CHEBI:456216"/>
        <dbReference type="EC" id="2.7.11.1"/>
    </reaction>
</comment>
<dbReference type="InterPro" id="IPR008271">
    <property type="entry name" value="Ser/Thr_kinase_AS"/>
</dbReference>
<dbReference type="FunFam" id="1.10.510.10:FF:000537">
    <property type="entry name" value="Putative receptor-like protein kinase"/>
    <property type="match status" value="1"/>
</dbReference>
<dbReference type="CDD" id="cd00028">
    <property type="entry name" value="B_lectin"/>
    <property type="match status" value="1"/>
</dbReference>
<dbReference type="InterPro" id="IPR001480">
    <property type="entry name" value="Bulb-type_lectin_dom"/>
</dbReference>
<evidence type="ECO:0000256" key="3">
    <source>
        <dbReference type="ARBA" id="ARBA00022536"/>
    </source>
</evidence>
<evidence type="ECO:0000256" key="15">
    <source>
        <dbReference type="ARBA" id="ARBA00047899"/>
    </source>
</evidence>
<dbReference type="FunFam" id="3.30.200.20:FF:000059">
    <property type="entry name" value="S-receptor-like serine/threonine-protein kinase"/>
    <property type="match status" value="1"/>
</dbReference>
<protein>
    <recommendedName>
        <fullName evidence="17">Receptor-like serine/threonine-protein kinase</fullName>
        <ecNumber evidence="17">2.7.11.1</ecNumber>
    </recommendedName>
</protein>
<keyword evidence="2 17" id="KW-0723">Serine/threonine-protein kinase</keyword>
<dbReference type="CDD" id="cd14066">
    <property type="entry name" value="STKc_IRAK"/>
    <property type="match status" value="1"/>
</dbReference>
<name>A0A396IDT3_MEDTR</name>
<keyword evidence="13" id="KW-0675">Receptor</keyword>
<dbReference type="InterPro" id="IPR000858">
    <property type="entry name" value="S_locus_glycoprot_dom"/>
</dbReference>
<dbReference type="InterPro" id="IPR000719">
    <property type="entry name" value="Prot_kinase_dom"/>
</dbReference>
<dbReference type="InterPro" id="IPR017441">
    <property type="entry name" value="Protein_kinase_ATP_BS"/>
</dbReference>
<evidence type="ECO:0000256" key="12">
    <source>
        <dbReference type="ARBA" id="ARBA00023157"/>
    </source>
</evidence>
<dbReference type="GO" id="GO:0048544">
    <property type="term" value="P:recognition of pollen"/>
    <property type="evidence" value="ECO:0007669"/>
    <property type="project" value="InterPro"/>
</dbReference>
<evidence type="ECO:0000256" key="6">
    <source>
        <dbReference type="ARBA" id="ARBA00022729"/>
    </source>
</evidence>
<dbReference type="PROSITE" id="PS50948">
    <property type="entry name" value="PAN"/>
    <property type="match status" value="1"/>
</dbReference>
<evidence type="ECO:0000259" key="21">
    <source>
        <dbReference type="PROSITE" id="PS50927"/>
    </source>
</evidence>
<keyword evidence="8 17" id="KW-0418">Kinase</keyword>
<evidence type="ECO:0000256" key="10">
    <source>
        <dbReference type="ARBA" id="ARBA00022989"/>
    </source>
</evidence>
<keyword evidence="4 17" id="KW-0808">Transferase</keyword>
<evidence type="ECO:0000256" key="9">
    <source>
        <dbReference type="ARBA" id="ARBA00022840"/>
    </source>
</evidence>
<dbReference type="Gene3D" id="1.10.510.10">
    <property type="entry name" value="Transferase(Phosphotransferase) domain 1"/>
    <property type="match status" value="1"/>
</dbReference>
<dbReference type="CDD" id="cd01098">
    <property type="entry name" value="PAN_AP_plant"/>
    <property type="match status" value="1"/>
</dbReference>
<proteinExistence type="inferred from homology"/>
<comment type="catalytic activity">
    <reaction evidence="16 17">
        <text>L-seryl-[protein] + ATP = O-phospho-L-seryl-[protein] + ADP + H(+)</text>
        <dbReference type="Rhea" id="RHEA:17989"/>
        <dbReference type="Rhea" id="RHEA-COMP:9863"/>
        <dbReference type="Rhea" id="RHEA-COMP:11604"/>
        <dbReference type="ChEBI" id="CHEBI:15378"/>
        <dbReference type="ChEBI" id="CHEBI:29999"/>
        <dbReference type="ChEBI" id="CHEBI:30616"/>
        <dbReference type="ChEBI" id="CHEBI:83421"/>
        <dbReference type="ChEBI" id="CHEBI:456216"/>
        <dbReference type="EC" id="2.7.11.1"/>
    </reaction>
</comment>
<dbReference type="PROSITE" id="PS50927">
    <property type="entry name" value="BULB_LECTIN"/>
    <property type="match status" value="1"/>
</dbReference>
<dbReference type="SMART" id="SM00220">
    <property type="entry name" value="S_TKc"/>
    <property type="match status" value="1"/>
</dbReference>
<dbReference type="InterPro" id="IPR011009">
    <property type="entry name" value="Kinase-like_dom_sf"/>
</dbReference>
<keyword evidence="12" id="KW-1015">Disulfide bond</keyword>
<dbReference type="Gramene" id="rna25604">
    <property type="protein sequence ID" value="RHN62963.1"/>
    <property type="gene ID" value="gene25604"/>
</dbReference>
<dbReference type="Pfam" id="PF08276">
    <property type="entry name" value="PAN_2"/>
    <property type="match status" value="1"/>
</dbReference>
<accession>A0A396IDT3</accession>
<keyword evidence="6" id="KW-0732">Signal</keyword>
<sequence length="817" mass="93812">MYSMLYSKLHCNCNNKQLTNMAFTISYFFLAYLLFPFQCSSSLSSLNKGSSLSVEKYAEDVIVSSNGMFSAGFFQVGENAFSFGIWFTELQPHTHNPATIVWTANRDNPVNGKLSKLSLLNTGNILLLDAGQNNIWSSNTESNTPLELYLKEDGNLVLRELQGTTILWQSYDFPTNTLLPNQPLTRYTKLGSSRSQSNHSSGFYKLFFDDNNIIRLEYDGPDVSSTYWPPPWLLSWQAGRFNYNSSRIALLDSHGKFISSDNYIFSTYDYGTVMQRRLTMDSDGNIRVYSRKSLLENWYVSWQVIYDTCTIHGICGENSTCSYHPKKGKKCSCLQGYKVKNHNDWSYGCEPMFDFTCNRSHSTFLKLPGFELYGYDINFVENSTYKNCETLCLQDCNCKGFQHTFERDQGIFKCYTKLNLLNGRYSPSFRGTTYLRLPKGNNFTKQESMSVEDRVCLVQIHKDYAKKPINNTVKFFLWLSIAIGCFELVCFFVVFVFLFKTTKKTTSDQNSYHHTLLGFRRYSYSELKVATKNFSNEIGKGGGGVVYLGTLPDQRQAAIKRLNEANQGEGEFLAEVSIIGRLNHMNLIEMWGYCVEGKHRILVYEYMKNDSLAENLSSKTNMLDWSKRYDIALGTARVLAYLHEECLEWILHCDIKPQNILLDSNYQPKLADFGLSKLRNRNNVNSNSEFSMIRGTRGYMAPEWVFNLPITSKVDVYSYGIVLLEMITGKRSTMMNIEGVDGEVAYNGRLVTWVREKKRSACWVEEIMDPSIVINCDLIKMEILAKVALECVEEDRDIRPNMSQVVEMLESNQRLVE</sequence>
<dbReference type="InterPro" id="IPR024171">
    <property type="entry name" value="SRK-like_kinase"/>
</dbReference>
<evidence type="ECO:0000256" key="11">
    <source>
        <dbReference type="ARBA" id="ARBA00023136"/>
    </source>
</evidence>
<dbReference type="GO" id="GO:0106310">
    <property type="term" value="F:protein serine kinase activity"/>
    <property type="evidence" value="ECO:0007669"/>
    <property type="project" value="RHEA"/>
</dbReference>
<dbReference type="InterPro" id="IPR036426">
    <property type="entry name" value="Bulb-type_lectin_dom_sf"/>
</dbReference>
<dbReference type="SUPFAM" id="SSF56112">
    <property type="entry name" value="Protein kinase-like (PK-like)"/>
    <property type="match status" value="1"/>
</dbReference>
<dbReference type="EC" id="2.7.11.1" evidence="17"/>
<dbReference type="Proteomes" id="UP000265566">
    <property type="component" value="Chromosome 4"/>
</dbReference>
<dbReference type="Gene3D" id="2.90.10.10">
    <property type="entry name" value="Bulb-type lectin domain"/>
    <property type="match status" value="2"/>
</dbReference>
<evidence type="ECO:0000256" key="7">
    <source>
        <dbReference type="ARBA" id="ARBA00022741"/>
    </source>
</evidence>
<feature type="domain" description="Apple" evidence="22">
    <location>
        <begin position="357"/>
        <end position="438"/>
    </location>
</feature>
<evidence type="ECO:0000256" key="14">
    <source>
        <dbReference type="ARBA" id="ARBA00023180"/>
    </source>
</evidence>
<dbReference type="PANTHER" id="PTHR47974">
    <property type="entry name" value="OS07G0415500 PROTEIN"/>
    <property type="match status" value="1"/>
</dbReference>
<keyword evidence="7 17" id="KW-0547">Nucleotide-binding</keyword>
<feature type="domain" description="Protein kinase" evidence="20">
    <location>
        <begin position="532"/>
        <end position="815"/>
    </location>
</feature>
<dbReference type="PIRSF" id="PIRSF000641">
    <property type="entry name" value="SRK"/>
    <property type="match status" value="1"/>
</dbReference>
<dbReference type="PROSITE" id="PS50011">
    <property type="entry name" value="PROTEIN_KINASE_DOM"/>
    <property type="match status" value="1"/>
</dbReference>
<feature type="transmembrane region" description="Helical" evidence="19">
    <location>
        <begin position="21"/>
        <end position="38"/>
    </location>
</feature>
<evidence type="ECO:0000256" key="16">
    <source>
        <dbReference type="ARBA" id="ARBA00048679"/>
    </source>
</evidence>
<dbReference type="Pfam" id="PF00954">
    <property type="entry name" value="S_locus_glycop"/>
    <property type="match status" value="1"/>
</dbReference>
<dbReference type="PROSITE" id="PS00107">
    <property type="entry name" value="PROTEIN_KINASE_ATP"/>
    <property type="match status" value="1"/>
</dbReference>
<evidence type="ECO:0000256" key="1">
    <source>
        <dbReference type="ARBA" id="ARBA00004479"/>
    </source>
</evidence>
<dbReference type="GO" id="GO:0005524">
    <property type="term" value="F:ATP binding"/>
    <property type="evidence" value="ECO:0007669"/>
    <property type="project" value="UniProtKB-UniRule"/>
</dbReference>
<keyword evidence="3" id="KW-0245">EGF-like domain</keyword>
<evidence type="ECO:0000256" key="4">
    <source>
        <dbReference type="ARBA" id="ARBA00022679"/>
    </source>
</evidence>
<dbReference type="PROSITE" id="PS00108">
    <property type="entry name" value="PROTEIN_KINASE_ST"/>
    <property type="match status" value="1"/>
</dbReference>
<evidence type="ECO:0000256" key="19">
    <source>
        <dbReference type="SAM" id="Phobius"/>
    </source>
</evidence>
<comment type="subcellular location">
    <subcellularLocation>
        <location evidence="1">Membrane</location>
        <topology evidence="1">Single-pass type I membrane protein</topology>
    </subcellularLocation>
</comment>
<evidence type="ECO:0000313" key="24">
    <source>
        <dbReference type="Proteomes" id="UP000265566"/>
    </source>
</evidence>
<feature type="binding site" evidence="18">
    <location>
        <position position="560"/>
    </location>
    <ligand>
        <name>ATP</name>
        <dbReference type="ChEBI" id="CHEBI:30616"/>
    </ligand>
</feature>
<evidence type="ECO:0000256" key="2">
    <source>
        <dbReference type="ARBA" id="ARBA00022527"/>
    </source>
</evidence>
<evidence type="ECO:0000256" key="13">
    <source>
        <dbReference type="ARBA" id="ARBA00023170"/>
    </source>
</evidence>
<evidence type="ECO:0000256" key="17">
    <source>
        <dbReference type="PIRNR" id="PIRNR000641"/>
    </source>
</evidence>
<feature type="transmembrane region" description="Helical" evidence="19">
    <location>
        <begin position="475"/>
        <end position="499"/>
    </location>
</feature>
<dbReference type="FunFam" id="2.90.10.10:FF:000017">
    <property type="entry name" value="Putative receptor protein kinase ZmPK1"/>
    <property type="match status" value="1"/>
</dbReference>
<evidence type="ECO:0000256" key="8">
    <source>
        <dbReference type="ARBA" id="ARBA00022777"/>
    </source>
</evidence>
<dbReference type="GO" id="GO:0016020">
    <property type="term" value="C:membrane"/>
    <property type="evidence" value="ECO:0007669"/>
    <property type="project" value="UniProtKB-SubCell"/>
</dbReference>
<gene>
    <name evidence="23" type="ORF">MtrunA17_Chr4g0053161</name>
</gene>
<dbReference type="SMART" id="SM00108">
    <property type="entry name" value="B_lectin"/>
    <property type="match status" value="1"/>
</dbReference>
<keyword evidence="11 19" id="KW-0472">Membrane</keyword>
<keyword evidence="9 17" id="KW-0067">ATP-binding</keyword>
<organism evidence="23 24">
    <name type="scientific">Medicago truncatula</name>
    <name type="common">Barrel medic</name>
    <name type="synonym">Medicago tribuloides</name>
    <dbReference type="NCBI Taxonomy" id="3880"/>
    <lineage>
        <taxon>Eukaryota</taxon>
        <taxon>Viridiplantae</taxon>
        <taxon>Streptophyta</taxon>
        <taxon>Embryophyta</taxon>
        <taxon>Tracheophyta</taxon>
        <taxon>Spermatophyta</taxon>
        <taxon>Magnoliopsida</taxon>
        <taxon>eudicotyledons</taxon>
        <taxon>Gunneridae</taxon>
        <taxon>Pentapetalae</taxon>
        <taxon>rosids</taxon>
        <taxon>fabids</taxon>
        <taxon>Fabales</taxon>
        <taxon>Fabaceae</taxon>
        <taxon>Papilionoideae</taxon>
        <taxon>50 kb inversion clade</taxon>
        <taxon>NPAAA clade</taxon>
        <taxon>Hologalegina</taxon>
        <taxon>IRL clade</taxon>
        <taxon>Trifolieae</taxon>
        <taxon>Medicago</taxon>
    </lineage>
</organism>
<reference evidence="24" key="1">
    <citation type="journal article" date="2018" name="Nat. Plants">
        <title>Whole-genome landscape of Medicago truncatula symbiotic genes.</title>
        <authorList>
            <person name="Pecrix Y."/>
            <person name="Staton S.E."/>
            <person name="Sallet E."/>
            <person name="Lelandais-Briere C."/>
            <person name="Moreau S."/>
            <person name="Carrere S."/>
            <person name="Blein T."/>
            <person name="Jardinaud M.F."/>
            <person name="Latrasse D."/>
            <person name="Zouine M."/>
            <person name="Zahm M."/>
            <person name="Kreplak J."/>
            <person name="Mayjonade B."/>
            <person name="Satge C."/>
            <person name="Perez M."/>
            <person name="Cauet S."/>
            <person name="Marande W."/>
            <person name="Chantry-Darmon C."/>
            <person name="Lopez-Roques C."/>
            <person name="Bouchez O."/>
            <person name="Berard A."/>
            <person name="Debelle F."/>
            <person name="Munos S."/>
            <person name="Bendahmane A."/>
            <person name="Berges H."/>
            <person name="Niebel A."/>
            <person name="Buitink J."/>
            <person name="Frugier F."/>
            <person name="Benhamed M."/>
            <person name="Crespi M."/>
            <person name="Gouzy J."/>
            <person name="Gamas P."/>
        </authorList>
    </citation>
    <scope>NUCLEOTIDE SEQUENCE [LARGE SCALE GENOMIC DNA]</scope>
    <source>
        <strain evidence="24">cv. Jemalong A17</strain>
    </source>
</reference>
<dbReference type="Gene3D" id="3.30.200.20">
    <property type="entry name" value="Phosphorylase Kinase, domain 1"/>
    <property type="match status" value="1"/>
</dbReference>
<dbReference type="GO" id="GO:0004674">
    <property type="term" value="F:protein serine/threonine kinase activity"/>
    <property type="evidence" value="ECO:0007669"/>
    <property type="project" value="UniProtKB-KW"/>
</dbReference>